<sequence>MVRVVKGGKTIKGESKFSEVMKVYKYSLLLRNGNVWNRGKIVKVLDCVRRKNISDVDTKSVVTKSLSNTNNYSKVSVRDKSLLKLPKKLEDLYKKYVFFIHILHYYEERGCVMFYYVYAAAAHCRTLCVGPMQHRAIECEGRIGEGRPQQL</sequence>
<organism evidence="1 2">
    <name type="scientific">Pleurodeles waltl</name>
    <name type="common">Iberian ribbed newt</name>
    <dbReference type="NCBI Taxonomy" id="8319"/>
    <lineage>
        <taxon>Eukaryota</taxon>
        <taxon>Metazoa</taxon>
        <taxon>Chordata</taxon>
        <taxon>Craniata</taxon>
        <taxon>Vertebrata</taxon>
        <taxon>Euteleostomi</taxon>
        <taxon>Amphibia</taxon>
        <taxon>Batrachia</taxon>
        <taxon>Caudata</taxon>
        <taxon>Salamandroidea</taxon>
        <taxon>Salamandridae</taxon>
        <taxon>Pleurodelinae</taxon>
        <taxon>Pleurodeles</taxon>
    </lineage>
</organism>
<proteinExistence type="predicted"/>
<dbReference type="AlphaFoldDB" id="A0AAV7UF63"/>
<gene>
    <name evidence="1" type="ORF">NDU88_003813</name>
</gene>
<reference evidence="1" key="1">
    <citation type="journal article" date="2022" name="bioRxiv">
        <title>Sequencing and chromosome-scale assembly of the giantPleurodeles waltlgenome.</title>
        <authorList>
            <person name="Brown T."/>
            <person name="Elewa A."/>
            <person name="Iarovenko S."/>
            <person name="Subramanian E."/>
            <person name="Araus A.J."/>
            <person name="Petzold A."/>
            <person name="Susuki M."/>
            <person name="Suzuki K.-i.T."/>
            <person name="Hayashi T."/>
            <person name="Toyoda A."/>
            <person name="Oliveira C."/>
            <person name="Osipova E."/>
            <person name="Leigh N.D."/>
            <person name="Simon A."/>
            <person name="Yun M.H."/>
        </authorList>
    </citation>
    <scope>NUCLEOTIDE SEQUENCE</scope>
    <source>
        <strain evidence="1">20211129_DDA</strain>
        <tissue evidence="1">Liver</tissue>
    </source>
</reference>
<keyword evidence="2" id="KW-1185">Reference proteome</keyword>
<evidence type="ECO:0000313" key="2">
    <source>
        <dbReference type="Proteomes" id="UP001066276"/>
    </source>
</evidence>
<comment type="caution">
    <text evidence="1">The sequence shown here is derived from an EMBL/GenBank/DDBJ whole genome shotgun (WGS) entry which is preliminary data.</text>
</comment>
<protein>
    <submittedName>
        <fullName evidence="1">Uncharacterized protein</fullName>
    </submittedName>
</protein>
<name>A0AAV7UF63_PLEWA</name>
<dbReference type="EMBL" id="JANPWB010000005">
    <property type="protein sequence ID" value="KAJ1187034.1"/>
    <property type="molecule type" value="Genomic_DNA"/>
</dbReference>
<accession>A0AAV7UF63</accession>
<evidence type="ECO:0000313" key="1">
    <source>
        <dbReference type="EMBL" id="KAJ1187034.1"/>
    </source>
</evidence>
<dbReference type="Proteomes" id="UP001066276">
    <property type="component" value="Chromosome 3_1"/>
</dbReference>